<proteinExistence type="predicted"/>
<feature type="non-terminal residue" evidence="1">
    <location>
        <position position="1"/>
    </location>
</feature>
<dbReference type="Gene3D" id="2.40.70.10">
    <property type="entry name" value="Acid Proteases"/>
    <property type="match status" value="1"/>
</dbReference>
<protein>
    <recommendedName>
        <fullName evidence="3">Peptidase A2 domain-containing protein</fullName>
    </recommendedName>
</protein>
<dbReference type="SUPFAM" id="SSF50630">
    <property type="entry name" value="Acid proteases"/>
    <property type="match status" value="1"/>
</dbReference>
<name>A0A067NSV5_PLEO1</name>
<dbReference type="STRING" id="1137138.A0A067NSV5"/>
<dbReference type="InParanoid" id="A0A067NSV5"/>
<dbReference type="EMBL" id="KL198009">
    <property type="protein sequence ID" value="KDQ27177.1"/>
    <property type="molecule type" value="Genomic_DNA"/>
</dbReference>
<dbReference type="AlphaFoldDB" id="A0A067NSV5"/>
<evidence type="ECO:0008006" key="3">
    <source>
        <dbReference type="Google" id="ProtNLM"/>
    </source>
</evidence>
<feature type="non-terminal residue" evidence="1">
    <location>
        <position position="267"/>
    </location>
</feature>
<evidence type="ECO:0000313" key="1">
    <source>
        <dbReference type="EMBL" id="KDQ27177.1"/>
    </source>
</evidence>
<dbReference type="InterPro" id="IPR021109">
    <property type="entry name" value="Peptidase_aspartic_dom_sf"/>
</dbReference>
<organism evidence="1 2">
    <name type="scientific">Pleurotus ostreatus (strain PC15)</name>
    <name type="common">Oyster mushroom</name>
    <dbReference type="NCBI Taxonomy" id="1137138"/>
    <lineage>
        <taxon>Eukaryota</taxon>
        <taxon>Fungi</taxon>
        <taxon>Dikarya</taxon>
        <taxon>Basidiomycota</taxon>
        <taxon>Agaricomycotina</taxon>
        <taxon>Agaricomycetes</taxon>
        <taxon>Agaricomycetidae</taxon>
        <taxon>Agaricales</taxon>
        <taxon>Pleurotineae</taxon>
        <taxon>Pleurotaceae</taxon>
        <taxon>Pleurotus</taxon>
    </lineage>
</organism>
<evidence type="ECO:0000313" key="2">
    <source>
        <dbReference type="Proteomes" id="UP000027073"/>
    </source>
</evidence>
<dbReference type="OrthoDB" id="3068303at2759"/>
<dbReference type="VEuPathDB" id="FungiDB:PLEOSDRAFT_1022370"/>
<dbReference type="Proteomes" id="UP000027073">
    <property type="component" value="Unassembled WGS sequence"/>
</dbReference>
<reference evidence="2" key="1">
    <citation type="journal article" date="2014" name="Proc. Natl. Acad. Sci. U.S.A.">
        <title>Extensive sampling of basidiomycete genomes demonstrates inadequacy of the white-rot/brown-rot paradigm for wood decay fungi.</title>
        <authorList>
            <person name="Riley R."/>
            <person name="Salamov A.A."/>
            <person name="Brown D.W."/>
            <person name="Nagy L.G."/>
            <person name="Floudas D."/>
            <person name="Held B.W."/>
            <person name="Levasseur A."/>
            <person name="Lombard V."/>
            <person name="Morin E."/>
            <person name="Otillar R."/>
            <person name="Lindquist E.A."/>
            <person name="Sun H."/>
            <person name="LaButti K.M."/>
            <person name="Schmutz J."/>
            <person name="Jabbour D."/>
            <person name="Luo H."/>
            <person name="Baker S.E."/>
            <person name="Pisabarro A.G."/>
            <person name="Walton J.D."/>
            <person name="Blanchette R.A."/>
            <person name="Henrissat B."/>
            <person name="Martin F."/>
            <person name="Cullen D."/>
            <person name="Hibbett D.S."/>
            <person name="Grigoriev I.V."/>
        </authorList>
    </citation>
    <scope>NUCLEOTIDE SEQUENCE [LARGE SCALE GENOMIC DNA]</scope>
    <source>
        <strain evidence="2">PC15</strain>
    </source>
</reference>
<gene>
    <name evidence="1" type="ORF">PLEOSDRAFT_1022370</name>
</gene>
<accession>A0A067NSV5</accession>
<sequence>VLHAIPRRQFPEGRSSLGIRALRMNAQVGSLETPVIEARLDSGADVTLMSQDFLNSLVDPPKIQEGVRMRLYQLTGSARVLGYVRTKLLAHTITGEVIVFGLEAYVVQGMRVPLLLGEDFQTTYELGVARQASGQCEVFPSDQSYRIRASTSSDTDIGFKTRKAFTGQAFLKGKHRARTRRQLKGSLGDAPPVLARHTVHISPGCVSNILVDAPFGSQDTWLVEKMLLSDECNEFASTPTTIISADNPYVPIANPTERPILIRKGDV</sequence>
<dbReference type="CDD" id="cd00303">
    <property type="entry name" value="retropepsin_like"/>
    <property type="match status" value="1"/>
</dbReference>
<dbReference type="HOGENOM" id="CLU_070627_0_0_1"/>